<dbReference type="InterPro" id="IPR051159">
    <property type="entry name" value="Hexapeptide_acetyltransf"/>
</dbReference>
<dbReference type="Proteomes" id="UP001152447">
    <property type="component" value="Unassembled WGS sequence"/>
</dbReference>
<dbReference type="InterPro" id="IPR011004">
    <property type="entry name" value="Trimer_LpxA-like_sf"/>
</dbReference>
<dbReference type="PANTHER" id="PTHR23416">
    <property type="entry name" value="SIALIC ACID SYNTHASE-RELATED"/>
    <property type="match status" value="1"/>
</dbReference>
<dbReference type="PANTHER" id="PTHR23416:SF78">
    <property type="entry name" value="LIPOPOLYSACCHARIDE BIOSYNTHESIS O-ACETYL TRANSFERASE WBBJ-RELATED"/>
    <property type="match status" value="1"/>
</dbReference>
<dbReference type="GO" id="GO:0047200">
    <property type="term" value="F:tetrahydrodipicolinate N-acetyltransferase activity"/>
    <property type="evidence" value="ECO:0007669"/>
    <property type="project" value="UniProtKB-EC"/>
</dbReference>
<keyword evidence="1" id="KW-0012">Acyltransferase</keyword>
<reference evidence="1" key="1">
    <citation type="submission" date="2022-07" db="EMBL/GenBank/DDBJ databases">
        <authorList>
            <person name="Criscuolo A."/>
        </authorList>
    </citation>
    <scope>NUCLEOTIDE SEQUENCE</scope>
    <source>
        <strain evidence="1">CIP103197</strain>
    </source>
</reference>
<keyword evidence="2" id="KW-1185">Reference proteome</keyword>
<organism evidence="1 2">
    <name type="scientific">Pseudoalteromonas haloplanktis</name>
    <name type="common">Alteromonas haloplanktis</name>
    <dbReference type="NCBI Taxonomy" id="228"/>
    <lineage>
        <taxon>Bacteria</taxon>
        <taxon>Pseudomonadati</taxon>
        <taxon>Pseudomonadota</taxon>
        <taxon>Gammaproteobacteria</taxon>
        <taxon>Alteromonadales</taxon>
        <taxon>Pseudoalteromonadaceae</taxon>
        <taxon>Pseudoalteromonas</taxon>
    </lineage>
</organism>
<dbReference type="EMBL" id="CAMAPB010000074">
    <property type="protein sequence ID" value="CAH9065473.1"/>
    <property type="molecule type" value="Genomic_DNA"/>
</dbReference>
<dbReference type="Gene3D" id="2.160.10.10">
    <property type="entry name" value="Hexapeptide repeat proteins"/>
    <property type="match status" value="1"/>
</dbReference>
<sequence length="167" mass="18854">MLNKLYIFLYIRLFGQKRYAKKIGVKFGQDCSFNGLSKFGSEPYLIKMGDHVRIVSVNFVNHDGGVWVLRDTESDLDLVDTITIGDNVFIGQETTLLPGTIIGNNVVIGARSLVKGTLEPNYVYAGVPAKKICTLEEYKEKLLTNGIRTKHMDAITKKQYLLKFFKI</sequence>
<dbReference type="Pfam" id="PF00132">
    <property type="entry name" value="Hexapep"/>
    <property type="match status" value="1"/>
</dbReference>
<evidence type="ECO:0000313" key="2">
    <source>
        <dbReference type="Proteomes" id="UP001152447"/>
    </source>
</evidence>
<dbReference type="EC" id="2.3.1.89" evidence="1"/>
<keyword evidence="1" id="KW-0808">Transferase</keyword>
<dbReference type="RefSeq" id="WP_262977322.1">
    <property type="nucleotide sequence ID" value="NZ_CAMAPB010000074.1"/>
</dbReference>
<accession>A0A9W4R2Q9</accession>
<gene>
    <name evidence="1" type="primary">dapH_2</name>
    <name evidence="1" type="ORF">PSEHALCIP103_03386</name>
</gene>
<dbReference type="SUPFAM" id="SSF51161">
    <property type="entry name" value="Trimeric LpxA-like enzymes"/>
    <property type="match status" value="1"/>
</dbReference>
<dbReference type="InterPro" id="IPR001451">
    <property type="entry name" value="Hexapep"/>
</dbReference>
<proteinExistence type="predicted"/>
<evidence type="ECO:0000313" key="1">
    <source>
        <dbReference type="EMBL" id="CAH9065473.1"/>
    </source>
</evidence>
<comment type="caution">
    <text evidence="1">The sequence shown here is derived from an EMBL/GenBank/DDBJ whole genome shotgun (WGS) entry which is preliminary data.</text>
</comment>
<dbReference type="AlphaFoldDB" id="A0A9W4R2Q9"/>
<name>A0A9W4R2Q9_PSEHA</name>
<protein>
    <submittedName>
        <fullName evidence="1">2,3,4,5-tetrahydropyridine-2,6-dicarboxylate N-acetyltransferase</fullName>
        <ecNumber evidence="1">2.3.1.89</ecNumber>
    </submittedName>
</protein>
<dbReference type="CDD" id="cd04647">
    <property type="entry name" value="LbH_MAT_like"/>
    <property type="match status" value="1"/>
</dbReference>